<keyword evidence="7" id="KW-0995">Kinetochore</keyword>
<evidence type="ECO:0000256" key="11">
    <source>
        <dbReference type="ARBA" id="ARBA00023328"/>
    </source>
</evidence>
<evidence type="ECO:0000256" key="7">
    <source>
        <dbReference type="ARBA" id="ARBA00022838"/>
    </source>
</evidence>
<dbReference type="InterPro" id="IPR041112">
    <property type="entry name" value="Nuf2_DHR10-like"/>
</dbReference>
<dbReference type="STRING" id="4909.A0A099P8I7"/>
<dbReference type="VEuPathDB" id="FungiDB:C5L36_0A12080"/>
<dbReference type="GO" id="GO:0044877">
    <property type="term" value="F:protein-containing complex binding"/>
    <property type="evidence" value="ECO:0007669"/>
    <property type="project" value="TreeGrafter"/>
</dbReference>
<evidence type="ECO:0000313" key="16">
    <source>
        <dbReference type="EMBL" id="AWU74630.1"/>
    </source>
</evidence>
<evidence type="ECO:0000256" key="1">
    <source>
        <dbReference type="ARBA" id="ARBA00004123"/>
    </source>
</evidence>
<keyword evidence="19" id="KW-1185">Reference proteome</keyword>
<dbReference type="Gene3D" id="1.10.418.60">
    <property type="entry name" value="Ncd80 complex, Nuf2 subunit"/>
    <property type="match status" value="1"/>
</dbReference>
<evidence type="ECO:0000256" key="4">
    <source>
        <dbReference type="ARBA" id="ARBA00022454"/>
    </source>
</evidence>
<feature type="domain" description="Nuf2 DHR10-like" evidence="15">
    <location>
        <begin position="302"/>
        <end position="405"/>
    </location>
</feature>
<dbReference type="EMBL" id="CP028773">
    <property type="protein sequence ID" value="AWU74630.1"/>
    <property type="molecule type" value="Genomic_DNA"/>
</dbReference>
<keyword evidence="4" id="KW-0158">Chromosome</keyword>
<feature type="domain" description="Kinetochore protein Nuf2 N-terminal" evidence="14">
    <location>
        <begin position="19"/>
        <end position="179"/>
    </location>
</feature>
<dbReference type="InterPro" id="IPR038275">
    <property type="entry name" value="Nuf2_N_sf"/>
</dbReference>
<keyword evidence="9" id="KW-0539">Nucleus</keyword>
<dbReference type="KEGG" id="pkz:C5L36_0A12080"/>
<keyword evidence="10" id="KW-0131">Cell cycle</keyword>
<reference evidence="16 19" key="3">
    <citation type="submission" date="2018-06" db="EMBL/GenBank/DDBJ databases">
        <title>Population genomics shows no distinction between pathogenic Candida krusei and environmental Pichia kudriavzevii: One species, four names.</title>
        <authorList>
            <person name="Douglass A.P."/>
            <person name="Offei B."/>
            <person name="Braun-Galleani S."/>
            <person name="Coughlan A.Y."/>
            <person name="Martos A."/>
            <person name="Ortiz-Merino R.A."/>
            <person name="Byrne K.P."/>
            <person name="Wolfe K.H."/>
        </authorList>
    </citation>
    <scope>NUCLEOTIDE SEQUENCE [LARGE SCALE GENOMIC DNA]</scope>
    <source>
        <strain evidence="16 19">CBS573</strain>
    </source>
</reference>
<reference evidence="17" key="2">
    <citation type="submission" date="2014-08" db="EMBL/GenBank/DDBJ databases">
        <title>Exploiting Issatchenkia orientalis SD108 for Succinic Acid Production.</title>
        <authorList>
            <person name="Xiao H."/>
            <person name="Shao Z."/>
            <person name="Jiang Y."/>
            <person name="Dole S."/>
            <person name="Zhao H."/>
        </authorList>
    </citation>
    <scope>NUCLEOTIDE SEQUENCE [LARGE SCALE GENOMIC DNA]</scope>
    <source>
        <strain evidence="17">SD108</strain>
    </source>
</reference>
<reference evidence="18" key="1">
    <citation type="journal article" date="2014" name="Microb. Cell Fact.">
        <title>Exploiting Issatchenkia orientalis SD108 for succinic acid production.</title>
        <authorList>
            <person name="Xiao H."/>
            <person name="Shao Z."/>
            <person name="Jiang Y."/>
            <person name="Dole S."/>
            <person name="Zhao H."/>
        </authorList>
    </citation>
    <scope>NUCLEOTIDE SEQUENCE [LARGE SCALE GENOMIC DNA]</scope>
    <source>
        <strain evidence="18">SD108</strain>
    </source>
</reference>
<dbReference type="GO" id="GO:0005634">
    <property type="term" value="C:nucleus"/>
    <property type="evidence" value="ECO:0007669"/>
    <property type="project" value="UniProtKB-SubCell"/>
</dbReference>
<dbReference type="HOGENOM" id="CLU_025461_2_0_1"/>
<feature type="compositionally biased region" description="Acidic residues" evidence="13">
    <location>
        <begin position="83"/>
        <end position="92"/>
    </location>
</feature>
<dbReference type="RefSeq" id="XP_029320107.1">
    <property type="nucleotide sequence ID" value="XM_029464247.1"/>
</dbReference>
<dbReference type="GO" id="GO:0007052">
    <property type="term" value="P:mitotic spindle organization"/>
    <property type="evidence" value="ECO:0007669"/>
    <property type="project" value="TreeGrafter"/>
</dbReference>
<dbReference type="Pfam" id="PF03800">
    <property type="entry name" value="Nuf2"/>
    <property type="match status" value="1"/>
</dbReference>
<evidence type="ECO:0000256" key="6">
    <source>
        <dbReference type="ARBA" id="ARBA00022776"/>
    </source>
</evidence>
<dbReference type="PANTHER" id="PTHR21650">
    <property type="entry name" value="MEMBRALIN/KINETOCHORE PROTEIN NUF2"/>
    <property type="match status" value="1"/>
</dbReference>
<evidence type="ECO:0000313" key="18">
    <source>
        <dbReference type="Proteomes" id="UP000029867"/>
    </source>
</evidence>
<feature type="region of interest" description="Disordered" evidence="13">
    <location>
        <begin position="82"/>
        <end position="101"/>
    </location>
</feature>
<dbReference type="OrthoDB" id="8194677at2759"/>
<evidence type="ECO:0000256" key="13">
    <source>
        <dbReference type="SAM" id="MobiDB-lite"/>
    </source>
</evidence>
<evidence type="ECO:0000256" key="2">
    <source>
        <dbReference type="ARBA" id="ARBA00004629"/>
    </source>
</evidence>
<dbReference type="PANTHER" id="PTHR21650:SF2">
    <property type="entry name" value="KINETOCHORE PROTEIN NUF2"/>
    <property type="match status" value="1"/>
</dbReference>
<dbReference type="Proteomes" id="UP000249293">
    <property type="component" value="Chromosome 1"/>
</dbReference>
<feature type="coiled-coil region" evidence="12">
    <location>
        <begin position="236"/>
        <end position="274"/>
    </location>
</feature>
<comment type="similarity">
    <text evidence="3">Belongs to the NUF2 family.</text>
</comment>
<dbReference type="InterPro" id="IPR005549">
    <property type="entry name" value="Kinetochore_Nuf2_N"/>
</dbReference>
<feature type="coiled-coil region" evidence="12">
    <location>
        <begin position="173"/>
        <end position="207"/>
    </location>
</feature>
<gene>
    <name evidence="16" type="ORF">C5L36_0A12080</name>
    <name evidence="17" type="ORF">JL09_g182</name>
</gene>
<dbReference type="Pfam" id="PF18595">
    <property type="entry name" value="Nuf2_DHR10-like"/>
    <property type="match status" value="1"/>
</dbReference>
<dbReference type="eggNOG" id="KOG4438">
    <property type="taxonomic scope" value="Eukaryota"/>
</dbReference>
<dbReference type="GO" id="GO:0045132">
    <property type="term" value="P:meiotic chromosome segregation"/>
    <property type="evidence" value="ECO:0007669"/>
    <property type="project" value="TreeGrafter"/>
</dbReference>
<evidence type="ECO:0000256" key="5">
    <source>
        <dbReference type="ARBA" id="ARBA00022618"/>
    </source>
</evidence>
<dbReference type="EMBL" id="JQFK01000001">
    <property type="protein sequence ID" value="KGK40587.1"/>
    <property type="molecule type" value="Genomic_DNA"/>
</dbReference>
<keyword evidence="11" id="KW-0137">Centromere</keyword>
<evidence type="ECO:0000313" key="19">
    <source>
        <dbReference type="Proteomes" id="UP000249293"/>
    </source>
</evidence>
<evidence type="ECO:0000256" key="9">
    <source>
        <dbReference type="ARBA" id="ARBA00023242"/>
    </source>
</evidence>
<organism evidence="17 18">
    <name type="scientific">Pichia kudriavzevii</name>
    <name type="common">Yeast</name>
    <name type="synonym">Issatchenkia orientalis</name>
    <dbReference type="NCBI Taxonomy" id="4909"/>
    <lineage>
        <taxon>Eukaryota</taxon>
        <taxon>Fungi</taxon>
        <taxon>Dikarya</taxon>
        <taxon>Ascomycota</taxon>
        <taxon>Saccharomycotina</taxon>
        <taxon>Pichiomycetes</taxon>
        <taxon>Pichiales</taxon>
        <taxon>Pichiaceae</taxon>
        <taxon>Pichia</taxon>
    </lineage>
</organism>
<evidence type="ECO:0000256" key="8">
    <source>
        <dbReference type="ARBA" id="ARBA00023054"/>
    </source>
</evidence>
<protein>
    <submittedName>
        <fullName evidence="17">Uncharacterized protein</fullName>
    </submittedName>
</protein>
<dbReference type="GO" id="GO:0031262">
    <property type="term" value="C:Ndc80 complex"/>
    <property type="evidence" value="ECO:0007669"/>
    <property type="project" value="InterPro"/>
</dbReference>
<evidence type="ECO:0000259" key="15">
    <source>
        <dbReference type="Pfam" id="PF18595"/>
    </source>
</evidence>
<feature type="coiled-coil region" evidence="12">
    <location>
        <begin position="337"/>
        <end position="452"/>
    </location>
</feature>
<evidence type="ECO:0000256" key="12">
    <source>
        <dbReference type="SAM" id="Coils"/>
    </source>
</evidence>
<name>A0A099P8I7_PICKU</name>
<proteinExistence type="inferred from homology"/>
<sequence>MARPSQMYNSQDRIIDKTKYKFPILSTKELVSLYNTMGFDITESILVKPNSPFMKAFMEQVLDKFLYISPYLLKEKVSKMEQDSDQVSDDSNDLNSNLNEYNRGKANESYRNDTRQSINIVAMQRIMYKFLCDCGVEDFSIRDVIKPELERLRIILSALINYARFREERMGDLDELMDTNDQMLEEYKESIRKHRELEVQIEEVNLRLQSQQYTLDELYAKNEPLEDELRRLKGILKDISETHERCKSERQSLIRQLEEQRNLHKEAEKDLEQIRPYIKESPESVKELIKKMKESELREVGSLEKSEQQLRNVNVSLDSFHVILQELSLLESLMEEIIAEADKNRMSENKLKSLKNELLTTTDNVKELERSIKQKEKQLIHNEEKLEALQNIYKDKIKSLEDKMNSQMIKFSDIKSKRNIEDVELSAKESQVKDWEHKMSQLQRQFDSECKEANFEFEKLNSKVTLYMKELKNKIRDSKDLLSM</sequence>
<evidence type="ECO:0000313" key="17">
    <source>
        <dbReference type="EMBL" id="KGK40587.1"/>
    </source>
</evidence>
<keyword evidence="8 12" id="KW-0175">Coiled coil</keyword>
<dbReference type="GO" id="GO:0051315">
    <property type="term" value="P:attachment of mitotic spindle microtubules to kinetochore"/>
    <property type="evidence" value="ECO:0007669"/>
    <property type="project" value="TreeGrafter"/>
</dbReference>
<keyword evidence="6" id="KW-0498">Mitosis</keyword>
<evidence type="ECO:0000259" key="14">
    <source>
        <dbReference type="Pfam" id="PF03800"/>
    </source>
</evidence>
<evidence type="ECO:0000256" key="3">
    <source>
        <dbReference type="ARBA" id="ARBA00005498"/>
    </source>
</evidence>
<evidence type="ECO:0000256" key="10">
    <source>
        <dbReference type="ARBA" id="ARBA00023306"/>
    </source>
</evidence>
<dbReference type="AlphaFoldDB" id="A0A099P8I7"/>
<dbReference type="GeneID" id="40382340"/>
<keyword evidence="5" id="KW-0132">Cell division</keyword>
<comment type="subcellular location">
    <subcellularLocation>
        <location evidence="2">Chromosome</location>
        <location evidence="2">Centromere</location>
        <location evidence="2">Kinetochore</location>
    </subcellularLocation>
    <subcellularLocation>
        <location evidence="1">Nucleus</location>
    </subcellularLocation>
</comment>
<dbReference type="GO" id="GO:0051383">
    <property type="term" value="P:kinetochore organization"/>
    <property type="evidence" value="ECO:0007669"/>
    <property type="project" value="TreeGrafter"/>
</dbReference>
<dbReference type="GO" id="GO:0051301">
    <property type="term" value="P:cell division"/>
    <property type="evidence" value="ECO:0007669"/>
    <property type="project" value="UniProtKB-KW"/>
</dbReference>
<accession>A0A099P8I7</accession>
<dbReference type="Proteomes" id="UP000029867">
    <property type="component" value="Unassembled WGS sequence"/>
</dbReference>